<proteinExistence type="predicted"/>
<dbReference type="OrthoDB" id="1688035at2759"/>
<dbReference type="PANTHER" id="PTHR33168">
    <property type="entry name" value="STRESS INDUCED PROTEIN-RELATED"/>
    <property type="match status" value="1"/>
</dbReference>
<keyword evidence="2" id="KW-1185">Reference proteome</keyword>
<protein>
    <submittedName>
        <fullName evidence="1">Uncharacterized protein</fullName>
    </submittedName>
</protein>
<evidence type="ECO:0000313" key="2">
    <source>
        <dbReference type="Proteomes" id="UP000036987"/>
    </source>
</evidence>
<name>A0A0K9NVC4_ZOSMR</name>
<accession>A0A0K9NVC4</accession>
<dbReference type="Proteomes" id="UP000036987">
    <property type="component" value="Unassembled WGS sequence"/>
</dbReference>
<dbReference type="EMBL" id="LFYR01001587">
    <property type="protein sequence ID" value="KMZ60696.1"/>
    <property type="molecule type" value="Genomic_DNA"/>
</dbReference>
<reference evidence="2" key="1">
    <citation type="journal article" date="2016" name="Nature">
        <title>The genome of the seagrass Zostera marina reveals angiosperm adaptation to the sea.</title>
        <authorList>
            <person name="Olsen J.L."/>
            <person name="Rouze P."/>
            <person name="Verhelst B."/>
            <person name="Lin Y.-C."/>
            <person name="Bayer T."/>
            <person name="Collen J."/>
            <person name="Dattolo E."/>
            <person name="De Paoli E."/>
            <person name="Dittami S."/>
            <person name="Maumus F."/>
            <person name="Michel G."/>
            <person name="Kersting A."/>
            <person name="Lauritano C."/>
            <person name="Lohaus R."/>
            <person name="Toepel M."/>
            <person name="Tonon T."/>
            <person name="Vanneste K."/>
            <person name="Amirebrahimi M."/>
            <person name="Brakel J."/>
            <person name="Bostroem C."/>
            <person name="Chovatia M."/>
            <person name="Grimwood J."/>
            <person name="Jenkins J.W."/>
            <person name="Jueterbock A."/>
            <person name="Mraz A."/>
            <person name="Stam W.T."/>
            <person name="Tice H."/>
            <person name="Bornberg-Bauer E."/>
            <person name="Green P.J."/>
            <person name="Pearson G.A."/>
            <person name="Procaccini G."/>
            <person name="Duarte C.M."/>
            <person name="Schmutz J."/>
            <person name="Reusch T.B.H."/>
            <person name="Van de Peer Y."/>
        </authorList>
    </citation>
    <scope>NUCLEOTIDE SEQUENCE [LARGE SCALE GENOMIC DNA]</scope>
    <source>
        <strain evidence="2">cv. Finnish</strain>
    </source>
</reference>
<sequence>MNWNPKLRRQRTVAGDGGFLSFSRHGNRGNRRASDRFDGKFSRLGSTRAGTYSFASIGSKWRVFWGRVVGNKRKIVSYQYDPSAYAHNFDEGLTWSPEDNRQLPKSFSARFADPASFVKGQKEKH</sequence>
<dbReference type="AlphaFoldDB" id="A0A0K9NVC4"/>
<comment type="caution">
    <text evidence="1">The sequence shown here is derived from an EMBL/GenBank/DDBJ whole genome shotgun (WGS) entry which is preliminary data.</text>
</comment>
<organism evidence="1 2">
    <name type="scientific">Zostera marina</name>
    <name type="common">Eelgrass</name>
    <dbReference type="NCBI Taxonomy" id="29655"/>
    <lineage>
        <taxon>Eukaryota</taxon>
        <taxon>Viridiplantae</taxon>
        <taxon>Streptophyta</taxon>
        <taxon>Embryophyta</taxon>
        <taxon>Tracheophyta</taxon>
        <taxon>Spermatophyta</taxon>
        <taxon>Magnoliopsida</taxon>
        <taxon>Liliopsida</taxon>
        <taxon>Zosteraceae</taxon>
        <taxon>Zostera</taxon>
    </lineage>
</organism>
<evidence type="ECO:0000313" key="1">
    <source>
        <dbReference type="EMBL" id="KMZ60696.1"/>
    </source>
</evidence>
<gene>
    <name evidence="1" type="ORF">ZOSMA_57G00310</name>
</gene>